<evidence type="ECO:0000313" key="3">
    <source>
        <dbReference type="Proteomes" id="UP000502756"/>
    </source>
</evidence>
<dbReference type="KEGG" id="stae:HNV11_23735"/>
<geneLocation type="plasmid" evidence="3">
    <name>pts</name>
</geneLocation>
<dbReference type="EMBL" id="CP053436">
    <property type="protein sequence ID" value="QJW92486.1"/>
    <property type="molecule type" value="Genomic_DNA"/>
</dbReference>
<evidence type="ECO:0000259" key="1">
    <source>
        <dbReference type="Pfam" id="PF23343"/>
    </source>
</evidence>
<name>A0A6M5YGR8_9BACT</name>
<organism evidence="2 3">
    <name type="scientific">Spirosoma taeanense</name>
    <dbReference type="NCBI Taxonomy" id="2735870"/>
    <lineage>
        <taxon>Bacteria</taxon>
        <taxon>Pseudomonadati</taxon>
        <taxon>Bacteroidota</taxon>
        <taxon>Cytophagia</taxon>
        <taxon>Cytophagales</taxon>
        <taxon>Cytophagaceae</taxon>
        <taxon>Spirosoma</taxon>
    </lineage>
</organism>
<evidence type="ECO:0000313" key="2">
    <source>
        <dbReference type="EMBL" id="QJW92486.1"/>
    </source>
</evidence>
<keyword evidence="2" id="KW-0614">Plasmid</keyword>
<feature type="domain" description="Replication-associated protein ORF2/G2P" evidence="1">
    <location>
        <begin position="116"/>
        <end position="198"/>
    </location>
</feature>
<protein>
    <recommendedName>
        <fullName evidence="1">Replication-associated protein ORF2/G2P domain-containing protein</fullName>
    </recommendedName>
</protein>
<sequence length="472" mass="54720">MPTVQKNVAPSYPYTAPAAPHKYIAHVAKIKPGKRVMVYKKFIGFKSSKSEAELLNLEKGKNGEYNGFMSPATSRKVRKMLENWLKAIECELTDTWAIDTRKAFTDPANHKRTYPTFVTLTLPARQMHDDNFIKRNLLNRFIINLKLQSGVEHYFWRAEPQKNGNIHFHLLVDRWIHWRSIRHDWNKILAEHGYIEAYKKVQEAKHAKGYTPDRKEYFARLNALREFSQHTKQPFDQKAAGVKVQAAMRKAYEEGIKTGWTDPNSTDIHAIEKVESLTAYVVKYVTKTDGADKVRDLNEDQTEEITTTRVRKIDGRIWGCSDGIRNLNHFEEAIAEEVDFQTFTYDNQAFDFIRHLESEAEKKNDKNEDNGVWRDKESGTVIYELDVEAHIILKALFPELFVKFAQHYKQMYAELYGQKPFTNVEQLLCSIITESVIMFDLSDKPADLSNYVQSTTLTSASSWFDPLESAPF</sequence>
<dbReference type="Proteomes" id="UP000502756">
    <property type="component" value="Plasmid pTS"/>
</dbReference>
<dbReference type="Pfam" id="PF23343">
    <property type="entry name" value="REP_ORF2-G2P"/>
    <property type="match status" value="1"/>
</dbReference>
<accession>A0A6M5YGR8</accession>
<dbReference type="RefSeq" id="WP_171742314.1">
    <property type="nucleotide sequence ID" value="NZ_CP053436.1"/>
</dbReference>
<gene>
    <name evidence="2" type="ORF">HNV11_23735</name>
</gene>
<dbReference type="AlphaFoldDB" id="A0A6M5YGR8"/>
<proteinExistence type="predicted"/>
<keyword evidence="3" id="KW-1185">Reference proteome</keyword>
<reference evidence="2 3" key="1">
    <citation type="submission" date="2020-05" db="EMBL/GenBank/DDBJ databases">
        <title>Genome sequencing of Spirosoma sp. TS118.</title>
        <authorList>
            <person name="Lee J.-H."/>
            <person name="Jeong S."/>
            <person name="Zhao L."/>
            <person name="Jung J.-H."/>
            <person name="Kim M.-K."/>
            <person name="Lim S."/>
        </authorList>
    </citation>
    <scope>NUCLEOTIDE SEQUENCE [LARGE SCALE GENOMIC DNA]</scope>
    <source>
        <strain evidence="2 3">TS118</strain>
        <plasmid evidence="3">pts</plasmid>
    </source>
</reference>
<dbReference type="InterPro" id="IPR056906">
    <property type="entry name" value="ORF2/G2P_dom"/>
</dbReference>